<evidence type="ECO:0000256" key="1">
    <source>
        <dbReference type="SAM" id="MobiDB-lite"/>
    </source>
</evidence>
<feature type="region of interest" description="Disordered" evidence="1">
    <location>
        <begin position="103"/>
        <end position="122"/>
    </location>
</feature>
<dbReference type="VEuPathDB" id="VectorBase:LDEU001921"/>
<protein>
    <submittedName>
        <fullName evidence="2">Sphingomyelin phosphodiesterase-like protein 2</fullName>
    </submittedName>
</protein>
<reference evidence="2 3" key="1">
    <citation type="journal article" date="2018" name="Gigascience">
        <title>Genomes of trombidid mites reveal novel predicted allergens and laterally-transferred genes associated with secondary metabolism.</title>
        <authorList>
            <person name="Dong X."/>
            <person name="Chaisiri K."/>
            <person name="Xia D."/>
            <person name="Armstrong S.D."/>
            <person name="Fang Y."/>
            <person name="Donnelly M.J."/>
            <person name="Kadowaki T."/>
            <person name="McGarry J.W."/>
            <person name="Darby A.C."/>
            <person name="Makepeace B.L."/>
        </authorList>
    </citation>
    <scope>NUCLEOTIDE SEQUENCE [LARGE SCALE GENOMIC DNA]</scope>
    <source>
        <strain evidence="2">UoL-UT</strain>
    </source>
</reference>
<proteinExistence type="predicted"/>
<accession>A0A443SRI0</accession>
<name>A0A443SRI0_9ACAR</name>
<dbReference type="OrthoDB" id="6409944at2759"/>
<dbReference type="EMBL" id="NCKV01000635">
    <property type="protein sequence ID" value="RWS30123.1"/>
    <property type="molecule type" value="Genomic_DNA"/>
</dbReference>
<feature type="non-terminal residue" evidence="2">
    <location>
        <position position="122"/>
    </location>
</feature>
<evidence type="ECO:0000313" key="3">
    <source>
        <dbReference type="Proteomes" id="UP000288716"/>
    </source>
</evidence>
<comment type="caution">
    <text evidence="2">The sequence shown here is derived from an EMBL/GenBank/DDBJ whole genome shotgun (WGS) entry which is preliminary data.</text>
</comment>
<dbReference type="Proteomes" id="UP000288716">
    <property type="component" value="Unassembled WGS sequence"/>
</dbReference>
<gene>
    <name evidence="2" type="ORF">B4U80_08710</name>
</gene>
<organism evidence="2 3">
    <name type="scientific">Leptotrombidium deliense</name>
    <dbReference type="NCBI Taxonomy" id="299467"/>
    <lineage>
        <taxon>Eukaryota</taxon>
        <taxon>Metazoa</taxon>
        <taxon>Ecdysozoa</taxon>
        <taxon>Arthropoda</taxon>
        <taxon>Chelicerata</taxon>
        <taxon>Arachnida</taxon>
        <taxon>Acari</taxon>
        <taxon>Acariformes</taxon>
        <taxon>Trombidiformes</taxon>
        <taxon>Prostigmata</taxon>
        <taxon>Anystina</taxon>
        <taxon>Parasitengona</taxon>
        <taxon>Trombiculoidea</taxon>
        <taxon>Trombiculidae</taxon>
        <taxon>Leptotrombidium</taxon>
    </lineage>
</organism>
<evidence type="ECO:0000313" key="2">
    <source>
        <dbReference type="EMBL" id="RWS30123.1"/>
    </source>
</evidence>
<keyword evidence="3" id="KW-1185">Reference proteome</keyword>
<dbReference type="AlphaFoldDB" id="A0A443SRI0"/>
<sequence length="122" mass="13685">MRVGSSSRASCLACNAVSALFLSPFYSKEAMVAAAKSVCISFRLQSARVCRGLVHSFKDDLDYIRRHTKLTRREMCGVLFGLDCARTITHNLNWTIPIPPRKTVPNKIRRSSKPTDISETRP</sequence>
<dbReference type="STRING" id="299467.A0A443SRI0"/>